<reference evidence="7 8" key="1">
    <citation type="journal article" date="2019" name="ACS Chem. Biol.">
        <title>Identification and Mobilization of a Cryptic Antibiotic Biosynthesis Gene Locus from a Human-Pathogenic Nocardia Isolate.</title>
        <authorList>
            <person name="Herisse M."/>
            <person name="Ishida K."/>
            <person name="Porter J.L."/>
            <person name="Howden B."/>
            <person name="Hertweck C."/>
            <person name="Stinear T.P."/>
            <person name="Pidot S.J."/>
        </authorList>
    </citation>
    <scope>NUCLEOTIDE SEQUENCE [LARGE SCALE GENOMIC DNA]</scope>
    <source>
        <strain evidence="7 8">AUSMDU00012717</strain>
    </source>
</reference>
<evidence type="ECO:0000256" key="4">
    <source>
        <dbReference type="ARBA" id="ARBA00023159"/>
    </source>
</evidence>
<evidence type="ECO:0000256" key="2">
    <source>
        <dbReference type="ARBA" id="ARBA00023015"/>
    </source>
</evidence>
<dbReference type="SUPFAM" id="SSF46785">
    <property type="entry name" value="Winged helix' DNA-binding domain"/>
    <property type="match status" value="1"/>
</dbReference>
<dbReference type="SUPFAM" id="SSF53850">
    <property type="entry name" value="Periplasmic binding protein-like II"/>
    <property type="match status" value="1"/>
</dbReference>
<evidence type="ECO:0000256" key="5">
    <source>
        <dbReference type="ARBA" id="ARBA00023163"/>
    </source>
</evidence>
<dbReference type="AlphaFoldDB" id="A0A6G9YIL6"/>
<organism evidence="7 8">
    <name type="scientific">Nocardia arthritidis</name>
    <dbReference type="NCBI Taxonomy" id="228602"/>
    <lineage>
        <taxon>Bacteria</taxon>
        <taxon>Bacillati</taxon>
        <taxon>Actinomycetota</taxon>
        <taxon>Actinomycetes</taxon>
        <taxon>Mycobacteriales</taxon>
        <taxon>Nocardiaceae</taxon>
        <taxon>Nocardia</taxon>
    </lineage>
</organism>
<keyword evidence="5" id="KW-0804">Transcription</keyword>
<comment type="similarity">
    <text evidence="1">Belongs to the LysR transcriptional regulatory family.</text>
</comment>
<dbReference type="GO" id="GO:0003700">
    <property type="term" value="F:DNA-binding transcription factor activity"/>
    <property type="evidence" value="ECO:0007669"/>
    <property type="project" value="InterPro"/>
</dbReference>
<dbReference type="EMBL" id="CP046172">
    <property type="protein sequence ID" value="QIS12907.1"/>
    <property type="molecule type" value="Genomic_DNA"/>
</dbReference>
<dbReference type="Proteomes" id="UP000503540">
    <property type="component" value="Chromosome"/>
</dbReference>
<dbReference type="PANTHER" id="PTHR30346:SF0">
    <property type="entry name" value="HCA OPERON TRANSCRIPTIONAL ACTIVATOR HCAR"/>
    <property type="match status" value="1"/>
</dbReference>
<dbReference type="CDD" id="cd08414">
    <property type="entry name" value="PBP2_LTTR_aromatics_like"/>
    <property type="match status" value="1"/>
</dbReference>
<evidence type="ECO:0000259" key="6">
    <source>
        <dbReference type="PROSITE" id="PS50931"/>
    </source>
</evidence>
<dbReference type="Pfam" id="PF03466">
    <property type="entry name" value="LysR_substrate"/>
    <property type="match status" value="1"/>
</dbReference>
<accession>A0A6G9YIL6</accession>
<protein>
    <submittedName>
        <fullName evidence="7">LysR family transcriptional regulator</fullName>
    </submittedName>
</protein>
<proteinExistence type="inferred from homology"/>
<evidence type="ECO:0000313" key="7">
    <source>
        <dbReference type="EMBL" id="QIS12907.1"/>
    </source>
</evidence>
<keyword evidence="4" id="KW-0010">Activator</keyword>
<dbReference type="InterPro" id="IPR036390">
    <property type="entry name" value="WH_DNA-bd_sf"/>
</dbReference>
<sequence length="420" mass="45651">MHMYRRLTAFRHQHLRRGQHPARGLGELMPDHQAAERPLRDRRILPQLAAAFSVHRMASTIRTSGYGPPRTDAAAALFTPHTDVLARLFPRSETRRHPWSAQCEQNGNTDPLSDLQSAVVDVELRHLRAFHVLATELNFTRAAARLHLSQQALSNQIKQLETRIGATLFLRNTRQVTLTEAGRTLLNRVPAILETVGAAISDTRETESGQRVEFVIGVRGITGLDITPRVLRAFSAEHPHVAVTVGRVEFDDWSAGLISGAADAGLLWLPAPDGVEVTPLLTEERIALLPADHPLAALPAVPPAELAKEPFAWWVGNRDQATRDYSTLAEYRDGPPTIGAQVATAEDLLAAVGNGNAVAVSVASISRFFPWAGVVTRPLLDVAPSVLAVACRTGDTRPLVAAFIRTAVEVAAELIAELAE</sequence>
<keyword evidence="2" id="KW-0805">Transcription regulation</keyword>
<dbReference type="GO" id="GO:0032993">
    <property type="term" value="C:protein-DNA complex"/>
    <property type="evidence" value="ECO:0007669"/>
    <property type="project" value="TreeGrafter"/>
</dbReference>
<dbReference type="InterPro" id="IPR036388">
    <property type="entry name" value="WH-like_DNA-bd_sf"/>
</dbReference>
<evidence type="ECO:0000256" key="3">
    <source>
        <dbReference type="ARBA" id="ARBA00023125"/>
    </source>
</evidence>
<dbReference type="KEGG" id="nah:F5544_25265"/>
<name>A0A6G9YIL6_9NOCA</name>
<dbReference type="PROSITE" id="PS50931">
    <property type="entry name" value="HTH_LYSR"/>
    <property type="match status" value="1"/>
</dbReference>
<dbReference type="PANTHER" id="PTHR30346">
    <property type="entry name" value="TRANSCRIPTIONAL DUAL REGULATOR HCAR-RELATED"/>
    <property type="match status" value="1"/>
</dbReference>
<feature type="domain" description="HTH lysR-type" evidence="6">
    <location>
        <begin position="122"/>
        <end position="179"/>
    </location>
</feature>
<dbReference type="PRINTS" id="PR00039">
    <property type="entry name" value="HTHLYSR"/>
</dbReference>
<dbReference type="GO" id="GO:0003677">
    <property type="term" value="F:DNA binding"/>
    <property type="evidence" value="ECO:0007669"/>
    <property type="project" value="UniProtKB-KW"/>
</dbReference>
<dbReference type="Pfam" id="PF00126">
    <property type="entry name" value="HTH_1"/>
    <property type="match status" value="1"/>
</dbReference>
<keyword evidence="8" id="KW-1185">Reference proteome</keyword>
<dbReference type="InterPro" id="IPR005119">
    <property type="entry name" value="LysR_subst-bd"/>
</dbReference>
<dbReference type="Gene3D" id="1.10.10.10">
    <property type="entry name" value="Winged helix-like DNA-binding domain superfamily/Winged helix DNA-binding domain"/>
    <property type="match status" value="1"/>
</dbReference>
<evidence type="ECO:0000256" key="1">
    <source>
        <dbReference type="ARBA" id="ARBA00009437"/>
    </source>
</evidence>
<keyword evidence="3" id="KW-0238">DNA-binding</keyword>
<dbReference type="InterPro" id="IPR000847">
    <property type="entry name" value="LysR_HTH_N"/>
</dbReference>
<gene>
    <name evidence="7" type="ORF">F5544_25265</name>
</gene>
<evidence type="ECO:0000313" key="8">
    <source>
        <dbReference type="Proteomes" id="UP000503540"/>
    </source>
</evidence>
<dbReference type="FunFam" id="1.10.10.10:FF:000001">
    <property type="entry name" value="LysR family transcriptional regulator"/>
    <property type="match status" value="1"/>
</dbReference>
<dbReference type="Gene3D" id="3.40.190.10">
    <property type="entry name" value="Periplasmic binding protein-like II"/>
    <property type="match status" value="2"/>
</dbReference>